<reference evidence="3 4" key="1">
    <citation type="submission" date="2020-08" db="EMBL/GenBank/DDBJ databases">
        <title>Bridging the membrane lipid divide: bacteria of the FCB group superphylum have the potential to synthesize archaeal ether lipids.</title>
        <authorList>
            <person name="Villanueva L."/>
            <person name="Von Meijenfeldt F.A.B."/>
            <person name="Westbye A.B."/>
            <person name="Yadav S."/>
            <person name="Hopmans E.C."/>
            <person name="Dutilh B.E."/>
            <person name="Sinninghe Damste J.S."/>
        </authorList>
    </citation>
    <scope>NUCLEOTIDE SEQUENCE [LARGE SCALE GENOMIC DNA]</scope>
    <source>
        <strain evidence="3">NIOZ-UU82</strain>
    </source>
</reference>
<evidence type="ECO:0000256" key="1">
    <source>
        <dbReference type="SAM" id="Phobius"/>
    </source>
</evidence>
<evidence type="ECO:0000313" key="4">
    <source>
        <dbReference type="Proteomes" id="UP000603545"/>
    </source>
</evidence>
<keyword evidence="1" id="KW-0472">Membrane</keyword>
<name>A0A8J6N5H4_9BACT</name>
<keyword evidence="1" id="KW-1133">Transmembrane helix</keyword>
<dbReference type="PANTHER" id="PTHR40547">
    <property type="entry name" value="SLL0298 PROTEIN"/>
    <property type="match status" value="1"/>
</dbReference>
<comment type="caution">
    <text evidence="3">The sequence shown here is derived from an EMBL/GenBank/DDBJ whole genome shotgun (WGS) entry which is preliminary data.</text>
</comment>
<feature type="transmembrane region" description="Helical" evidence="1">
    <location>
        <begin position="72"/>
        <end position="91"/>
    </location>
</feature>
<evidence type="ECO:0000313" key="3">
    <source>
        <dbReference type="EMBL" id="MBC8199744.1"/>
    </source>
</evidence>
<feature type="domain" description="DUF2062" evidence="2">
    <location>
        <begin position="20"/>
        <end position="156"/>
    </location>
</feature>
<keyword evidence="1" id="KW-0812">Transmembrane</keyword>
<feature type="transmembrane region" description="Helical" evidence="1">
    <location>
        <begin position="98"/>
        <end position="117"/>
    </location>
</feature>
<feature type="transmembrane region" description="Helical" evidence="1">
    <location>
        <begin position="123"/>
        <end position="150"/>
    </location>
</feature>
<evidence type="ECO:0000259" key="2">
    <source>
        <dbReference type="Pfam" id="PF09835"/>
    </source>
</evidence>
<dbReference type="AlphaFoldDB" id="A0A8J6N5H4"/>
<organism evidence="3 4">
    <name type="scientific">Candidatus Desulfaltia bathyphila</name>
    <dbReference type="NCBI Taxonomy" id="2841697"/>
    <lineage>
        <taxon>Bacteria</taxon>
        <taxon>Pseudomonadati</taxon>
        <taxon>Thermodesulfobacteriota</taxon>
        <taxon>Desulfobacteria</taxon>
        <taxon>Desulfobacterales</taxon>
        <taxon>Desulfobacterales incertae sedis</taxon>
        <taxon>Candidatus Desulfaltia</taxon>
    </lineage>
</organism>
<dbReference type="PANTHER" id="PTHR40547:SF1">
    <property type="entry name" value="SLL0298 PROTEIN"/>
    <property type="match status" value="1"/>
</dbReference>
<gene>
    <name evidence="3" type="ORF">H8E80_06835</name>
</gene>
<protein>
    <submittedName>
        <fullName evidence="3">DUF2062 domain-containing protein</fullName>
    </submittedName>
</protein>
<dbReference type="InterPro" id="IPR018639">
    <property type="entry name" value="DUF2062"/>
</dbReference>
<dbReference type="Proteomes" id="UP000603545">
    <property type="component" value="Unassembled WGS sequence"/>
</dbReference>
<proteinExistence type="predicted"/>
<sequence length="163" mass="17978">MKENNSNKIWQWGISHKENIRQIITRFKQLQGDPHNIAMGMGLGIFVCATPTFPFQTFLAIALAFIFRGSKAAAIIGSWLAAPAIPFFYIGSYKLGTFILGYSISIALDSLSISKLINMGWSVAFAMITGGIIIGLFPGIAGYLITYNVFKKIRSRMSQSEQT</sequence>
<dbReference type="EMBL" id="JACNLL010000063">
    <property type="protein sequence ID" value="MBC8199744.1"/>
    <property type="molecule type" value="Genomic_DNA"/>
</dbReference>
<accession>A0A8J6N5H4</accession>
<feature type="transmembrane region" description="Helical" evidence="1">
    <location>
        <begin position="37"/>
        <end position="66"/>
    </location>
</feature>
<dbReference type="Pfam" id="PF09835">
    <property type="entry name" value="DUF2062"/>
    <property type="match status" value="1"/>
</dbReference>